<feature type="binding site" evidence="10">
    <location>
        <position position="179"/>
    </location>
    <ligand>
        <name>substrate</name>
    </ligand>
</feature>
<keyword evidence="9 10" id="KW-0012">Acyltransferase</keyword>
<keyword evidence="10" id="KW-0511">Multifunctional enzyme</keyword>
<dbReference type="Pfam" id="PF01960">
    <property type="entry name" value="ArgJ"/>
    <property type="match status" value="1"/>
</dbReference>
<feature type="site" description="Involved in the stabilization of negative charge on the oxyanion by the formation of the oxyanion hole" evidence="10">
    <location>
        <position position="110"/>
    </location>
</feature>
<evidence type="ECO:0000256" key="5">
    <source>
        <dbReference type="ARBA" id="ARBA00022571"/>
    </source>
</evidence>
<proteinExistence type="inferred from homology"/>
<feature type="active site" description="Nucleophile" evidence="10">
    <location>
        <position position="179"/>
    </location>
</feature>
<feature type="binding site" evidence="10">
    <location>
        <position position="382"/>
    </location>
    <ligand>
        <name>substrate</name>
    </ligand>
</feature>
<dbReference type="GO" id="GO:0006526">
    <property type="term" value="P:L-arginine biosynthetic process"/>
    <property type="evidence" value="ECO:0007669"/>
    <property type="project" value="UniProtKB-UniRule"/>
</dbReference>
<dbReference type="EMBL" id="QKUF01000006">
    <property type="protein sequence ID" value="PZW31210.1"/>
    <property type="molecule type" value="Genomic_DNA"/>
</dbReference>
<feature type="binding site" evidence="10">
    <location>
        <position position="146"/>
    </location>
    <ligand>
        <name>substrate</name>
    </ligand>
</feature>
<feature type="binding site" evidence="10">
    <location>
        <position position="168"/>
    </location>
    <ligand>
        <name>substrate</name>
    </ligand>
</feature>
<feature type="binding site" evidence="10">
    <location>
        <position position="387"/>
    </location>
    <ligand>
        <name>substrate</name>
    </ligand>
</feature>
<feature type="chain" id="PRO_5023282449" description="Arginine biosynthesis bifunctional protein ArgJ beta chain" evidence="10">
    <location>
        <begin position="179"/>
        <end position="387"/>
    </location>
</feature>
<dbReference type="GO" id="GO:0004358">
    <property type="term" value="F:L-glutamate N-acetyltransferase activity, acting on acetyl-L-ornithine as donor"/>
    <property type="evidence" value="ECO:0007669"/>
    <property type="project" value="UniProtKB-UniRule"/>
</dbReference>
<feature type="site" description="Cleavage; by autolysis" evidence="10">
    <location>
        <begin position="178"/>
        <end position="179"/>
    </location>
</feature>
<evidence type="ECO:0000256" key="4">
    <source>
        <dbReference type="ARBA" id="ARBA00022490"/>
    </source>
</evidence>
<comment type="catalytic activity">
    <reaction evidence="10">
        <text>L-glutamate + acetyl-CoA = N-acetyl-L-glutamate + CoA + H(+)</text>
        <dbReference type="Rhea" id="RHEA:24292"/>
        <dbReference type="ChEBI" id="CHEBI:15378"/>
        <dbReference type="ChEBI" id="CHEBI:29985"/>
        <dbReference type="ChEBI" id="CHEBI:44337"/>
        <dbReference type="ChEBI" id="CHEBI:57287"/>
        <dbReference type="ChEBI" id="CHEBI:57288"/>
        <dbReference type="EC" id="2.3.1.1"/>
    </reaction>
</comment>
<keyword evidence="4 10" id="KW-0963">Cytoplasm</keyword>
<dbReference type="GO" id="GO:0004042">
    <property type="term" value="F:L-glutamate N-acetyltransferase activity"/>
    <property type="evidence" value="ECO:0007669"/>
    <property type="project" value="UniProtKB-UniRule"/>
</dbReference>
<dbReference type="SUPFAM" id="SSF56266">
    <property type="entry name" value="DmpA/ArgJ-like"/>
    <property type="match status" value="1"/>
</dbReference>
<dbReference type="GO" id="GO:0005737">
    <property type="term" value="C:cytoplasm"/>
    <property type="evidence" value="ECO:0007669"/>
    <property type="project" value="UniProtKB-SubCell"/>
</dbReference>
<comment type="subcellular location">
    <subcellularLocation>
        <location evidence="1 10">Cytoplasm</location>
    </subcellularLocation>
</comment>
<comment type="similarity">
    <text evidence="2 10">Belongs to the ArgJ family.</text>
</comment>
<dbReference type="OrthoDB" id="9804242at2"/>
<evidence type="ECO:0000256" key="6">
    <source>
        <dbReference type="ARBA" id="ARBA00022605"/>
    </source>
</evidence>
<sequence>MQALPFSPRGFRSVAKNVGIRDETLDFTVIVSDVPASAAAMFTQSRFCGAPIIVGREHVANGQLQAFVINSKNANVATGEEGLANAREVVRLVAEELGIDPTDVLPSSTGVIGWQLPMHKIRQGIRGIAKELREGELHISAQAIMTTDTRPKIRACKIGNATLVGMAKGVGMIEPNMATMLSYFVTDARIDPKTLKECLHEAVAVSFNCLSVDTDTSTSDTVAIMANGLAGDVPLGEFRRALREMAIELTKDLASDGEGATKLLEVTVREAASYEQAKRVAKSVVNSPLVKTAVFGADPNWGRVAMAIGKCSEQEDIMPEKVTIAFGDLVVYQGQPLPQDRLPELKAYLQRSEVAIRISLGLGESAATVWGCDLSYEYVRINGEYTT</sequence>
<keyword evidence="8 10" id="KW-0068">Autocatalytic cleavage</keyword>
<gene>
    <name evidence="10" type="primary">argJ</name>
    <name evidence="11" type="ORF">EI42_02307</name>
</gene>
<dbReference type="FunFam" id="3.10.20.340:FF:000003">
    <property type="entry name" value="Arginine biosynthesis bifunctional protein ArgJ"/>
    <property type="match status" value="1"/>
</dbReference>
<dbReference type="EC" id="2.3.1.35" evidence="10"/>
<dbReference type="RefSeq" id="WP_111321956.1">
    <property type="nucleotide sequence ID" value="NZ_BIFX01000003.1"/>
</dbReference>
<dbReference type="CDD" id="cd02152">
    <property type="entry name" value="OAT"/>
    <property type="match status" value="1"/>
</dbReference>
<dbReference type="Gene3D" id="3.10.20.340">
    <property type="entry name" value="ArgJ beta chain, C-terminal domain"/>
    <property type="match status" value="1"/>
</dbReference>
<dbReference type="PANTHER" id="PTHR23100:SF0">
    <property type="entry name" value="ARGININE BIOSYNTHESIS BIFUNCTIONAL PROTEIN ARGJ, MITOCHONDRIAL"/>
    <property type="match status" value="1"/>
</dbReference>
<dbReference type="PANTHER" id="PTHR23100">
    <property type="entry name" value="ARGININE BIOSYNTHESIS BIFUNCTIONAL PROTEIN ARGJ"/>
    <property type="match status" value="1"/>
</dbReference>
<comment type="subunit">
    <text evidence="3 10">Heterotetramer of two alpha and two beta chains.</text>
</comment>
<keyword evidence="6 10" id="KW-0028">Amino-acid biosynthesis</keyword>
<dbReference type="InterPro" id="IPR002813">
    <property type="entry name" value="Arg_biosynth_ArgJ"/>
</dbReference>
<dbReference type="GO" id="GO:0006592">
    <property type="term" value="P:ornithine biosynthetic process"/>
    <property type="evidence" value="ECO:0007669"/>
    <property type="project" value="TreeGrafter"/>
</dbReference>
<comment type="catalytic activity">
    <reaction evidence="10">
        <text>N(2)-acetyl-L-ornithine + L-glutamate = N-acetyl-L-glutamate + L-ornithine</text>
        <dbReference type="Rhea" id="RHEA:15349"/>
        <dbReference type="ChEBI" id="CHEBI:29985"/>
        <dbReference type="ChEBI" id="CHEBI:44337"/>
        <dbReference type="ChEBI" id="CHEBI:46911"/>
        <dbReference type="ChEBI" id="CHEBI:57805"/>
        <dbReference type="EC" id="2.3.1.35"/>
    </reaction>
</comment>
<evidence type="ECO:0000256" key="1">
    <source>
        <dbReference type="ARBA" id="ARBA00004496"/>
    </source>
</evidence>
<dbReference type="NCBIfam" id="NF003802">
    <property type="entry name" value="PRK05388.1"/>
    <property type="match status" value="1"/>
</dbReference>
<evidence type="ECO:0000256" key="3">
    <source>
        <dbReference type="ARBA" id="ARBA00011475"/>
    </source>
</evidence>
<feature type="binding site" evidence="10">
    <location>
        <position position="258"/>
    </location>
    <ligand>
        <name>substrate</name>
    </ligand>
</feature>
<dbReference type="NCBIfam" id="TIGR00120">
    <property type="entry name" value="ArgJ"/>
    <property type="match status" value="1"/>
</dbReference>
<organism evidence="11 12">
    <name type="scientific">Thermosporothrix hazakensis</name>
    <dbReference type="NCBI Taxonomy" id="644383"/>
    <lineage>
        <taxon>Bacteria</taxon>
        <taxon>Bacillati</taxon>
        <taxon>Chloroflexota</taxon>
        <taxon>Ktedonobacteria</taxon>
        <taxon>Ktedonobacterales</taxon>
        <taxon>Thermosporotrichaceae</taxon>
        <taxon>Thermosporothrix</taxon>
    </lineage>
</organism>
<dbReference type="Proteomes" id="UP000248806">
    <property type="component" value="Unassembled WGS sequence"/>
</dbReference>
<evidence type="ECO:0000313" key="11">
    <source>
        <dbReference type="EMBL" id="PZW31210.1"/>
    </source>
</evidence>
<evidence type="ECO:0000256" key="7">
    <source>
        <dbReference type="ARBA" id="ARBA00022679"/>
    </source>
</evidence>
<keyword evidence="12" id="KW-1185">Reference proteome</keyword>
<protein>
    <recommendedName>
        <fullName evidence="10">Arginine biosynthesis bifunctional protein ArgJ</fullName>
    </recommendedName>
    <domain>
        <recommendedName>
            <fullName evidence="10">Glutamate N-acetyltransferase</fullName>
            <ecNumber evidence="10">2.3.1.35</ecNumber>
        </recommendedName>
        <alternativeName>
            <fullName evidence="10">Ornithine acetyltransferase</fullName>
            <shortName evidence="10">OATase</shortName>
        </alternativeName>
        <alternativeName>
            <fullName evidence="10">Ornithine transacetylase</fullName>
        </alternativeName>
    </domain>
    <domain>
        <recommendedName>
            <fullName evidence="10">Amino-acid acetyltransferase</fullName>
            <ecNumber evidence="10">2.3.1.1</ecNumber>
        </recommendedName>
        <alternativeName>
            <fullName evidence="10">N-acetylglutamate synthase</fullName>
            <shortName evidence="10">AGSase</shortName>
        </alternativeName>
    </domain>
    <component>
        <recommendedName>
            <fullName evidence="10">Arginine biosynthesis bifunctional protein ArgJ alpha chain</fullName>
        </recommendedName>
    </component>
    <component>
        <recommendedName>
            <fullName evidence="10">Arginine biosynthesis bifunctional protein ArgJ beta chain</fullName>
        </recommendedName>
    </component>
</protein>
<comment type="pathway">
    <text evidence="10">Amino-acid biosynthesis; L-arginine biosynthesis; L-ornithine and N-acetyl-L-glutamate from L-glutamate and N(2)-acetyl-L-ornithine (cyclic): step 1/1.</text>
</comment>
<evidence type="ECO:0000313" key="12">
    <source>
        <dbReference type="Proteomes" id="UP000248806"/>
    </source>
</evidence>
<dbReference type="UniPathway" id="UPA00068">
    <property type="reaction ID" value="UER00106"/>
</dbReference>
<keyword evidence="7 10" id="KW-0808">Transferase</keyword>
<comment type="function">
    <text evidence="10">Catalyzes two activities which are involved in the cyclic version of arginine biosynthesis: the synthesis of N-acetylglutamate from glutamate and acetyl-CoA as the acetyl donor, and of ornithine by transacetylation between N(2)-acetylornithine and glutamate.</text>
</comment>
<dbReference type="InterPro" id="IPR016117">
    <property type="entry name" value="ArgJ-like_dom_sf"/>
</dbReference>
<feature type="chain" id="PRO_5023282448" description="Arginine biosynthesis bifunctional protein ArgJ alpha chain" evidence="10">
    <location>
        <begin position="1"/>
        <end position="178"/>
    </location>
</feature>
<comment type="caution">
    <text evidence="11">The sequence shown here is derived from an EMBL/GenBank/DDBJ whole genome shotgun (WGS) entry which is preliminary data.</text>
</comment>
<evidence type="ECO:0000256" key="8">
    <source>
        <dbReference type="ARBA" id="ARBA00022813"/>
    </source>
</evidence>
<name>A0A326U8R9_THEHA</name>
<keyword evidence="5 10" id="KW-0055">Arginine biosynthesis</keyword>
<dbReference type="InterPro" id="IPR042195">
    <property type="entry name" value="ArgJ_beta_C"/>
</dbReference>
<evidence type="ECO:0000256" key="2">
    <source>
        <dbReference type="ARBA" id="ARBA00006774"/>
    </source>
</evidence>
<dbReference type="EC" id="2.3.1.1" evidence="10"/>
<comment type="pathway">
    <text evidence="10">Amino-acid biosynthesis; L-arginine biosynthesis; N(2)-acetyl-L-ornithine from L-glutamate: step 1/4.</text>
</comment>
<feature type="site" description="Involved in the stabilization of negative charge on the oxyanion by the formation of the oxyanion hole" evidence="10">
    <location>
        <position position="109"/>
    </location>
</feature>
<evidence type="ECO:0000256" key="9">
    <source>
        <dbReference type="ARBA" id="ARBA00023315"/>
    </source>
</evidence>
<dbReference type="FunFam" id="3.60.70.12:FF:000001">
    <property type="entry name" value="Arginine biosynthesis bifunctional protein ArgJ, chloroplastic"/>
    <property type="match status" value="1"/>
</dbReference>
<reference evidence="11 12" key="1">
    <citation type="submission" date="2018-06" db="EMBL/GenBank/DDBJ databases">
        <title>Genomic Encyclopedia of Archaeal and Bacterial Type Strains, Phase II (KMG-II): from individual species to whole genera.</title>
        <authorList>
            <person name="Goeker M."/>
        </authorList>
    </citation>
    <scope>NUCLEOTIDE SEQUENCE [LARGE SCALE GENOMIC DNA]</scope>
    <source>
        <strain evidence="11 12">ATCC BAA-1881</strain>
    </source>
</reference>
<dbReference type="Gene3D" id="3.60.70.12">
    <property type="entry name" value="L-amino peptidase D-ALA esterase/amidase"/>
    <property type="match status" value="1"/>
</dbReference>
<dbReference type="HAMAP" id="MF_01106">
    <property type="entry name" value="ArgJ"/>
    <property type="match status" value="1"/>
</dbReference>
<dbReference type="AlphaFoldDB" id="A0A326U8R9"/>
<accession>A0A326U8R9</accession>
<evidence type="ECO:0000256" key="10">
    <source>
        <dbReference type="HAMAP-Rule" id="MF_01106"/>
    </source>
</evidence>